<accession>A0A5E4VWX6</accession>
<dbReference type="Proteomes" id="UP000383971">
    <property type="component" value="Unassembled WGS sequence"/>
</dbReference>
<feature type="compositionally biased region" description="Polar residues" evidence="1">
    <location>
        <begin position="240"/>
        <end position="251"/>
    </location>
</feature>
<keyword evidence="3" id="KW-1185">Reference proteome</keyword>
<evidence type="ECO:0000313" key="2">
    <source>
        <dbReference type="EMBL" id="VVE17097.1"/>
    </source>
</evidence>
<organism evidence="2 3">
    <name type="scientific">Pandoraea communis</name>
    <dbReference type="NCBI Taxonomy" id="2508297"/>
    <lineage>
        <taxon>Bacteria</taxon>
        <taxon>Pseudomonadati</taxon>
        <taxon>Pseudomonadota</taxon>
        <taxon>Betaproteobacteria</taxon>
        <taxon>Burkholderiales</taxon>
        <taxon>Burkholderiaceae</taxon>
        <taxon>Pandoraea</taxon>
    </lineage>
</organism>
<reference evidence="2 3" key="1">
    <citation type="submission" date="2019-08" db="EMBL/GenBank/DDBJ databases">
        <authorList>
            <person name="Peeters C."/>
        </authorList>
    </citation>
    <scope>NUCLEOTIDE SEQUENCE [LARGE SCALE GENOMIC DNA]</scope>
    <source>
        <strain evidence="2 3">LMG 31111</strain>
    </source>
</reference>
<feature type="region of interest" description="Disordered" evidence="1">
    <location>
        <begin position="224"/>
        <end position="251"/>
    </location>
</feature>
<protein>
    <submittedName>
        <fullName evidence="2">Uncharacterized protein</fullName>
    </submittedName>
</protein>
<name>A0A5E4VWX6_9BURK</name>
<dbReference type="RefSeq" id="WP_150585585.1">
    <property type="nucleotide sequence ID" value="NZ_CABPSE010000010.1"/>
</dbReference>
<sequence>MSTSPDPTSQPSSTVDVDSLRSEIEKLNPSAQRRILEKFALAALGAIPWVGGFLSALANYKTEEGTLKTDSLQTQWIEEHERRMGDLSRTMIQIGQRFEALGEEINERITSDQYLDIVRKAFRTWDEADTEEKRRYVANLVTNAAGTGLCSDDVIRLFIDWLHTYHEAHFAVIREIYTNPGSTRYDIWVAIRGQLVREDSADADLYKLLIRDLSTGGVIRQARDTTDDGQYLKKRPTPTPRGQASSTMESAFEQTKPYVLTELGKQFVHYTMNEVVTRVGGNGDQGSPNTA</sequence>
<evidence type="ECO:0000313" key="3">
    <source>
        <dbReference type="Proteomes" id="UP000383971"/>
    </source>
</evidence>
<evidence type="ECO:0000256" key="1">
    <source>
        <dbReference type="SAM" id="MobiDB-lite"/>
    </source>
</evidence>
<dbReference type="AlphaFoldDB" id="A0A5E4VWX6"/>
<dbReference type="EMBL" id="CABPSE010000010">
    <property type="protein sequence ID" value="VVE17097.1"/>
    <property type="molecule type" value="Genomic_DNA"/>
</dbReference>
<proteinExistence type="predicted"/>
<gene>
    <name evidence="2" type="ORF">PCO31111_02959</name>
</gene>